<dbReference type="AlphaFoldDB" id="A0A8R1XPD4"/>
<organism evidence="2 3">
    <name type="scientific">Onchocerca volvulus</name>
    <dbReference type="NCBI Taxonomy" id="6282"/>
    <lineage>
        <taxon>Eukaryota</taxon>
        <taxon>Metazoa</taxon>
        <taxon>Ecdysozoa</taxon>
        <taxon>Nematoda</taxon>
        <taxon>Chromadorea</taxon>
        <taxon>Rhabditida</taxon>
        <taxon>Spirurina</taxon>
        <taxon>Spiruromorpha</taxon>
        <taxon>Filarioidea</taxon>
        <taxon>Onchocercidae</taxon>
        <taxon>Onchocerca</taxon>
    </lineage>
</organism>
<sequence>MSMCQEEEINGSRCLQRDSNKMFPKKEERDAVSSAVVTTTAINPISSSTQLLSLKGQSEESILDRINPTDDLQLMCTKKCIPCHRCGSSMKFFMRRVKYLNTVKEYPAYRCMKKKCQTFRSPRTLARECNMLLRQGFGDGRFMSVAPTTNATRQLKEAFPDHFNKQEIDGLQEFPTTLKDDFDAFLNNPILLANSTTSRIICEKEAWYSLRNAKQSLDVLAHIDGGLSLRLQSIISEIHAMATQFKEIPKREKSLDAATPGCNNRPVKTNMDDEGDDDWMSMKRSTANDLASLTPGGDSRSSFDTETSSVDTCILMKMSSSTSALSPNTTSVQPLRWINISRHSPSFSVKMVDSTNSATRQTVDQRKQMVTEQQGNVVYESFSNSPNDNDNSINESTTILRTNAISSSSSISNIIYNQPSTSYNYDSKTNITTNPITESNPQISSNDKNEETSRNEPIPIYIRPSELCFDDMDDSGEILNEFFMPSSSTSSFQPTKSTATNGITLTASEMSTDSNAMPIGTFSQLWNFNEQFDHKEAHPLSSQATSTTICKSFVRYDDSVNCLSKSIDGLVKLLPVFILAIFSIKKRSLLFLY</sequence>
<feature type="compositionally biased region" description="Polar residues" evidence="1">
    <location>
        <begin position="427"/>
        <end position="446"/>
    </location>
</feature>
<evidence type="ECO:0000313" key="3">
    <source>
        <dbReference type="Proteomes" id="UP000024404"/>
    </source>
</evidence>
<keyword evidence="3" id="KW-1185">Reference proteome</keyword>
<dbReference type="OMA" id="THETAMS"/>
<dbReference type="EnsemblMetazoa" id="OVOC164.1">
    <property type="protein sequence ID" value="OVOC164.1"/>
    <property type="gene ID" value="WBGene00236973"/>
</dbReference>
<accession>A0A8R1XPD4</accession>
<feature type="region of interest" description="Disordered" evidence="1">
    <location>
        <begin position="251"/>
        <end position="281"/>
    </location>
</feature>
<name>A0A8R1XPD4_ONCVO</name>
<reference evidence="2" key="2">
    <citation type="submission" date="2022-06" db="UniProtKB">
        <authorList>
            <consortium name="EnsemblMetazoa"/>
        </authorList>
    </citation>
    <scope>IDENTIFICATION</scope>
</reference>
<feature type="region of interest" description="Disordered" evidence="1">
    <location>
        <begin position="427"/>
        <end position="455"/>
    </location>
</feature>
<evidence type="ECO:0000313" key="2">
    <source>
        <dbReference type="EnsemblMetazoa" id="OVOC164.1"/>
    </source>
</evidence>
<protein>
    <submittedName>
        <fullName evidence="2">Uncharacterized protein</fullName>
    </submittedName>
</protein>
<dbReference type="EMBL" id="CMVM020000019">
    <property type="status" value="NOT_ANNOTATED_CDS"/>
    <property type="molecule type" value="Genomic_DNA"/>
</dbReference>
<reference evidence="3" key="1">
    <citation type="submission" date="2013-10" db="EMBL/GenBank/DDBJ databases">
        <title>Genome sequencing of Onchocerca volvulus.</title>
        <authorList>
            <person name="Cotton J."/>
            <person name="Tsai J."/>
            <person name="Stanley E."/>
            <person name="Tracey A."/>
            <person name="Holroyd N."/>
            <person name="Lustigman S."/>
            <person name="Berriman M."/>
        </authorList>
    </citation>
    <scope>NUCLEOTIDE SEQUENCE</scope>
</reference>
<dbReference type="Proteomes" id="UP000024404">
    <property type="component" value="Unassembled WGS sequence"/>
</dbReference>
<evidence type="ECO:0000256" key="1">
    <source>
        <dbReference type="SAM" id="MobiDB-lite"/>
    </source>
</evidence>
<proteinExistence type="predicted"/>